<evidence type="ECO:0000313" key="2">
    <source>
        <dbReference type="EMBL" id="KAH3794033.1"/>
    </source>
</evidence>
<dbReference type="GO" id="GO:0097542">
    <property type="term" value="C:ciliary tip"/>
    <property type="evidence" value="ECO:0007669"/>
    <property type="project" value="TreeGrafter"/>
</dbReference>
<dbReference type="GO" id="GO:0035253">
    <property type="term" value="C:ciliary rootlet"/>
    <property type="evidence" value="ECO:0007669"/>
    <property type="project" value="TreeGrafter"/>
</dbReference>
<accession>A0A9D4F8I8</accession>
<dbReference type="Proteomes" id="UP000828390">
    <property type="component" value="Unassembled WGS sequence"/>
</dbReference>
<organism evidence="2 3">
    <name type="scientific">Dreissena polymorpha</name>
    <name type="common">Zebra mussel</name>
    <name type="synonym">Mytilus polymorpha</name>
    <dbReference type="NCBI Taxonomy" id="45954"/>
    <lineage>
        <taxon>Eukaryota</taxon>
        <taxon>Metazoa</taxon>
        <taxon>Spiralia</taxon>
        <taxon>Lophotrochozoa</taxon>
        <taxon>Mollusca</taxon>
        <taxon>Bivalvia</taxon>
        <taxon>Autobranchia</taxon>
        <taxon>Heteroconchia</taxon>
        <taxon>Euheterodonta</taxon>
        <taxon>Imparidentia</taxon>
        <taxon>Neoheterodontei</taxon>
        <taxon>Myida</taxon>
        <taxon>Dreissenoidea</taxon>
        <taxon>Dreissenidae</taxon>
        <taxon>Dreissena</taxon>
    </lineage>
</organism>
<keyword evidence="1" id="KW-0175">Coiled coil</keyword>
<comment type="caution">
    <text evidence="2">The sequence shown here is derived from an EMBL/GenBank/DDBJ whole genome shotgun (WGS) entry which is preliminary data.</text>
</comment>
<feature type="coiled-coil region" evidence="1">
    <location>
        <begin position="12"/>
        <end position="78"/>
    </location>
</feature>
<keyword evidence="3" id="KW-1185">Reference proteome</keyword>
<dbReference type="GO" id="GO:0036064">
    <property type="term" value="C:ciliary basal body"/>
    <property type="evidence" value="ECO:0007669"/>
    <property type="project" value="TreeGrafter"/>
</dbReference>
<gene>
    <name evidence="2" type="ORF">DPMN_147562</name>
</gene>
<reference evidence="2" key="2">
    <citation type="submission" date="2020-11" db="EMBL/GenBank/DDBJ databases">
        <authorList>
            <person name="McCartney M.A."/>
            <person name="Auch B."/>
            <person name="Kono T."/>
            <person name="Mallez S."/>
            <person name="Becker A."/>
            <person name="Gohl D.M."/>
            <person name="Silverstein K.A.T."/>
            <person name="Koren S."/>
            <person name="Bechman K.B."/>
            <person name="Herman A."/>
            <person name="Abrahante J.E."/>
            <person name="Garbe J."/>
        </authorList>
    </citation>
    <scope>NUCLEOTIDE SEQUENCE</scope>
    <source>
        <strain evidence="2">Duluth1</strain>
        <tissue evidence="2">Whole animal</tissue>
    </source>
</reference>
<protein>
    <submittedName>
        <fullName evidence="2">Uncharacterized protein</fullName>
    </submittedName>
</protein>
<dbReference type="EMBL" id="JAIWYP010000007">
    <property type="protein sequence ID" value="KAH3794033.1"/>
    <property type="molecule type" value="Genomic_DNA"/>
</dbReference>
<proteinExistence type="predicted"/>
<evidence type="ECO:0000313" key="3">
    <source>
        <dbReference type="Proteomes" id="UP000828390"/>
    </source>
</evidence>
<evidence type="ECO:0000256" key="1">
    <source>
        <dbReference type="SAM" id="Coils"/>
    </source>
</evidence>
<dbReference type="PANTHER" id="PTHR46518:SF1">
    <property type="entry name" value="OUTER DYNEIN ARM-DOCKING COMPLEX SUBUNIT 3"/>
    <property type="match status" value="1"/>
</dbReference>
<dbReference type="InterPro" id="IPR033192">
    <property type="entry name" value="ODAD3"/>
</dbReference>
<dbReference type="GO" id="GO:0036158">
    <property type="term" value="P:outer dynein arm assembly"/>
    <property type="evidence" value="ECO:0007669"/>
    <property type="project" value="InterPro"/>
</dbReference>
<dbReference type="AlphaFoldDB" id="A0A9D4F8I8"/>
<name>A0A9D4F8I8_DREPO</name>
<reference evidence="2" key="1">
    <citation type="journal article" date="2019" name="bioRxiv">
        <title>The Genome of the Zebra Mussel, Dreissena polymorpha: A Resource for Invasive Species Research.</title>
        <authorList>
            <person name="McCartney M.A."/>
            <person name="Auch B."/>
            <person name="Kono T."/>
            <person name="Mallez S."/>
            <person name="Zhang Y."/>
            <person name="Obille A."/>
            <person name="Becker A."/>
            <person name="Abrahante J.E."/>
            <person name="Garbe J."/>
            <person name="Badalamenti J.P."/>
            <person name="Herman A."/>
            <person name="Mangelson H."/>
            <person name="Liachko I."/>
            <person name="Sullivan S."/>
            <person name="Sone E.D."/>
            <person name="Koren S."/>
            <person name="Silverstein K.A.T."/>
            <person name="Beckman K.B."/>
            <person name="Gohl D.M."/>
        </authorList>
    </citation>
    <scope>NUCLEOTIDE SEQUENCE</scope>
    <source>
        <strain evidence="2">Duluth1</strain>
        <tissue evidence="2">Whole animal</tissue>
    </source>
</reference>
<dbReference type="PANTHER" id="PTHR46518">
    <property type="entry name" value="COILED-COIL DOMAIN-CONTAINING PROTEIN 151"/>
    <property type="match status" value="1"/>
</dbReference>
<dbReference type="GO" id="GO:0003341">
    <property type="term" value="P:cilium movement"/>
    <property type="evidence" value="ECO:0007669"/>
    <property type="project" value="InterPro"/>
</dbReference>
<sequence>MEAEIQGTRTELKELKAMHDDAQISKEAAQSELSKHEKVVYSERKQREVELAKMKKEAEEKKMQHERIERRIVRTNERLSSILYCLISEQFLEKNSYIERTS</sequence>